<evidence type="ECO:0000313" key="8">
    <source>
        <dbReference type="EMBL" id="MCX2819837.1"/>
    </source>
</evidence>
<feature type="transmembrane region" description="Helical" evidence="6">
    <location>
        <begin position="231"/>
        <end position="257"/>
    </location>
</feature>
<feature type="domain" description="Sodium/calcium exchanger membrane region" evidence="7">
    <location>
        <begin position="9"/>
        <end position="180"/>
    </location>
</feature>
<accession>A0A9Q4C4S6</accession>
<evidence type="ECO:0000256" key="3">
    <source>
        <dbReference type="ARBA" id="ARBA00022989"/>
    </source>
</evidence>
<evidence type="ECO:0000256" key="5">
    <source>
        <dbReference type="SAM" id="MobiDB-lite"/>
    </source>
</evidence>
<feature type="transmembrane region" description="Helical" evidence="6">
    <location>
        <begin position="329"/>
        <end position="348"/>
    </location>
</feature>
<feature type="transmembrane region" description="Helical" evidence="6">
    <location>
        <begin position="6"/>
        <end position="23"/>
    </location>
</feature>
<proteinExistence type="predicted"/>
<evidence type="ECO:0000256" key="4">
    <source>
        <dbReference type="ARBA" id="ARBA00023136"/>
    </source>
</evidence>
<dbReference type="Gene3D" id="1.20.1420.30">
    <property type="entry name" value="NCX, central ion-binding region"/>
    <property type="match status" value="1"/>
</dbReference>
<feature type="compositionally biased region" description="Basic and acidic residues" evidence="5">
    <location>
        <begin position="116"/>
        <end position="126"/>
    </location>
</feature>
<feature type="region of interest" description="Disordered" evidence="5">
    <location>
        <begin position="101"/>
        <end position="126"/>
    </location>
</feature>
<evidence type="ECO:0000256" key="2">
    <source>
        <dbReference type="ARBA" id="ARBA00022692"/>
    </source>
</evidence>
<sequence>MILRIGFWFGVLLAAVFVAHWGAERLANPLKKLRRQWGITAVAGGTLIGLASASPEIGTNTVSAIQGVSGIGLGNMLGANILSIPLMMTVAYVATRKQNLSDDTSKSEQSSSGRADTAHNNHEQHRHERLLQVNQSAVTVLALPYLGIITLVAILTIPKPWRGLQPIDGTIMFLAYLIYAGQALVRGRQEGESVEWSAKEIGLAVAGVGALAVGAYFTVRATENLASLFGISNVIAGLFITATMSTTPEVFATWAVTRSGQVTSGATGVLTDNAVTMTLAFVPLALVTVTITDFQLYWVNLVFVAVMPIIYSTFLYWSQDESGFARWQVLVFILVYLGYVGVMLFGVLNI</sequence>
<dbReference type="RefSeq" id="WP_266088470.1">
    <property type="nucleotide sequence ID" value="NZ_RKLV01000012.1"/>
</dbReference>
<evidence type="ECO:0000256" key="6">
    <source>
        <dbReference type="SAM" id="Phobius"/>
    </source>
</evidence>
<reference evidence="8" key="1">
    <citation type="submission" date="2022-09" db="EMBL/GenBank/DDBJ databases">
        <title>Haloadaptaus new haloarchaeum isolated from saline soil.</title>
        <authorList>
            <person name="Duran-Viseras A."/>
            <person name="Sanchez-Porro C."/>
            <person name="Ventosa A."/>
        </authorList>
    </citation>
    <scope>NUCLEOTIDE SEQUENCE</scope>
    <source>
        <strain evidence="8">F3-133</strain>
    </source>
</reference>
<keyword evidence="9" id="KW-1185">Reference proteome</keyword>
<feature type="transmembrane region" description="Helical" evidence="6">
    <location>
        <begin position="136"/>
        <end position="157"/>
    </location>
</feature>
<evidence type="ECO:0000313" key="9">
    <source>
        <dbReference type="Proteomes" id="UP001149411"/>
    </source>
</evidence>
<feature type="transmembrane region" description="Helical" evidence="6">
    <location>
        <begin position="201"/>
        <end position="219"/>
    </location>
</feature>
<feature type="transmembrane region" description="Helical" evidence="6">
    <location>
        <begin position="35"/>
        <end position="53"/>
    </location>
</feature>
<name>A0A9Q4C4S6_9EURY</name>
<feature type="transmembrane region" description="Helical" evidence="6">
    <location>
        <begin position="297"/>
        <end position="317"/>
    </location>
</feature>
<gene>
    <name evidence="8" type="ORF">EGH25_10795</name>
</gene>
<feature type="domain" description="Sodium/calcium exchanger membrane region" evidence="7">
    <location>
        <begin position="201"/>
        <end position="344"/>
    </location>
</feature>
<dbReference type="EMBL" id="RKLV01000012">
    <property type="protein sequence ID" value="MCX2819837.1"/>
    <property type="molecule type" value="Genomic_DNA"/>
</dbReference>
<feature type="transmembrane region" description="Helical" evidence="6">
    <location>
        <begin position="163"/>
        <end position="180"/>
    </location>
</feature>
<evidence type="ECO:0000259" key="7">
    <source>
        <dbReference type="Pfam" id="PF01699"/>
    </source>
</evidence>
<organism evidence="8 9">
    <name type="scientific">Halorutilus salinus</name>
    <dbReference type="NCBI Taxonomy" id="2487751"/>
    <lineage>
        <taxon>Archaea</taxon>
        <taxon>Methanobacteriati</taxon>
        <taxon>Methanobacteriota</taxon>
        <taxon>Stenosarchaea group</taxon>
        <taxon>Halobacteria</taxon>
        <taxon>Halorutilales</taxon>
        <taxon>Halorutilaceae</taxon>
        <taxon>Halorutilus</taxon>
    </lineage>
</organism>
<feature type="transmembrane region" description="Helical" evidence="6">
    <location>
        <begin position="73"/>
        <end position="94"/>
    </location>
</feature>
<comment type="caution">
    <text evidence="8">The sequence shown here is derived from an EMBL/GenBank/DDBJ whole genome shotgun (WGS) entry which is preliminary data.</text>
</comment>
<dbReference type="Proteomes" id="UP001149411">
    <property type="component" value="Unassembled WGS sequence"/>
</dbReference>
<keyword evidence="4 6" id="KW-0472">Membrane</keyword>
<dbReference type="GO" id="GO:0016020">
    <property type="term" value="C:membrane"/>
    <property type="evidence" value="ECO:0007669"/>
    <property type="project" value="UniProtKB-SubCell"/>
</dbReference>
<keyword evidence="2 6" id="KW-0812">Transmembrane</keyword>
<dbReference type="InterPro" id="IPR004837">
    <property type="entry name" value="NaCa_Exmemb"/>
</dbReference>
<comment type="subcellular location">
    <subcellularLocation>
        <location evidence="1">Membrane</location>
        <topology evidence="1">Multi-pass membrane protein</topology>
    </subcellularLocation>
</comment>
<protein>
    <recommendedName>
        <fullName evidence="7">Sodium/calcium exchanger membrane region domain-containing protein</fullName>
    </recommendedName>
</protein>
<feature type="transmembrane region" description="Helical" evidence="6">
    <location>
        <begin position="269"/>
        <end position="291"/>
    </location>
</feature>
<evidence type="ECO:0000256" key="1">
    <source>
        <dbReference type="ARBA" id="ARBA00004141"/>
    </source>
</evidence>
<dbReference type="Pfam" id="PF01699">
    <property type="entry name" value="Na_Ca_ex"/>
    <property type="match status" value="2"/>
</dbReference>
<dbReference type="InterPro" id="IPR044880">
    <property type="entry name" value="NCX_ion-bd_dom_sf"/>
</dbReference>
<dbReference type="GO" id="GO:0055085">
    <property type="term" value="P:transmembrane transport"/>
    <property type="evidence" value="ECO:0007669"/>
    <property type="project" value="InterPro"/>
</dbReference>
<dbReference type="AlphaFoldDB" id="A0A9Q4C4S6"/>
<keyword evidence="3 6" id="KW-1133">Transmembrane helix</keyword>